<dbReference type="EMBL" id="QKKF02016774">
    <property type="protein sequence ID" value="RZF41507.1"/>
    <property type="molecule type" value="Genomic_DNA"/>
</dbReference>
<dbReference type="Proteomes" id="UP000291343">
    <property type="component" value="Unassembled WGS sequence"/>
</dbReference>
<evidence type="ECO:0000256" key="1">
    <source>
        <dbReference type="SAM" id="MobiDB-lite"/>
    </source>
</evidence>
<dbReference type="AlphaFoldDB" id="A0A482X6V8"/>
<name>A0A482X6V8_LAOST</name>
<reference evidence="3 4" key="1">
    <citation type="journal article" date="2017" name="Gigascience">
        <title>Genome sequence of the small brown planthopper, Laodelphax striatellus.</title>
        <authorList>
            <person name="Zhu J."/>
            <person name="Jiang F."/>
            <person name="Wang X."/>
            <person name="Yang P."/>
            <person name="Bao Y."/>
            <person name="Zhao W."/>
            <person name="Wang W."/>
            <person name="Lu H."/>
            <person name="Wang Q."/>
            <person name="Cui N."/>
            <person name="Li J."/>
            <person name="Chen X."/>
            <person name="Luo L."/>
            <person name="Yu J."/>
            <person name="Kang L."/>
            <person name="Cui F."/>
        </authorList>
    </citation>
    <scope>NUCLEOTIDE SEQUENCE [LARGE SCALE GENOMIC DNA]</scope>
    <source>
        <strain evidence="3">Lst14</strain>
    </source>
</reference>
<proteinExistence type="predicted"/>
<sequence>MGFAVTYNNNNDCFQNLHEKVRKTSDFVNWSVPRRKKKIIRLEIREVPEIEHSSPFRRSQELGKLLLPTELCRAILKRAMSLRPTHYNSPLRLYSPVNVAEALNKQTQVLQNGAVGIDFHNLAKPSNLANSAVLRMLEEEERSGRGAGLKLVAWPPPPPDTNSDEISEQGPVYAQGPPRGQVGLIRPSQYHPPHQQHEPPPSTITLRQSAPFSQPPHPVFMSQPATATAQGGHKMRGDDKWPPETVKQQAAAENEARLALAKGPAFRPRKVQKDYSSFFAQNALTSTYPGYRAPPGTQHYEEGVSDL</sequence>
<evidence type="ECO:0000313" key="3">
    <source>
        <dbReference type="EMBL" id="RZF41507.1"/>
    </source>
</evidence>
<organism evidence="3 4">
    <name type="scientific">Laodelphax striatellus</name>
    <name type="common">Small brown planthopper</name>
    <name type="synonym">Delphax striatella</name>
    <dbReference type="NCBI Taxonomy" id="195883"/>
    <lineage>
        <taxon>Eukaryota</taxon>
        <taxon>Metazoa</taxon>
        <taxon>Ecdysozoa</taxon>
        <taxon>Arthropoda</taxon>
        <taxon>Hexapoda</taxon>
        <taxon>Insecta</taxon>
        <taxon>Pterygota</taxon>
        <taxon>Neoptera</taxon>
        <taxon>Paraneoptera</taxon>
        <taxon>Hemiptera</taxon>
        <taxon>Auchenorrhyncha</taxon>
        <taxon>Fulgoroidea</taxon>
        <taxon>Delphacidae</taxon>
        <taxon>Criomorphinae</taxon>
        <taxon>Laodelphax</taxon>
    </lineage>
</organism>
<dbReference type="InterPro" id="IPR031847">
    <property type="entry name" value="PDLI1-4/Zasp-like_mid"/>
</dbReference>
<accession>A0A482X6V8</accession>
<dbReference type="Pfam" id="PF15936">
    <property type="entry name" value="DUF4749"/>
    <property type="match status" value="1"/>
</dbReference>
<gene>
    <name evidence="3" type="ORF">LSTR_LSTR000221</name>
</gene>
<evidence type="ECO:0000313" key="4">
    <source>
        <dbReference type="Proteomes" id="UP000291343"/>
    </source>
</evidence>
<feature type="region of interest" description="Disordered" evidence="1">
    <location>
        <begin position="286"/>
        <end position="307"/>
    </location>
</feature>
<protein>
    <recommendedName>
        <fullName evidence="2">PDZ and LIM domain-containing protein</fullName>
    </recommendedName>
</protein>
<dbReference type="OrthoDB" id="1293114at2759"/>
<evidence type="ECO:0000259" key="2">
    <source>
        <dbReference type="Pfam" id="PF15936"/>
    </source>
</evidence>
<dbReference type="InParanoid" id="A0A482X6V8"/>
<feature type="domain" description="PDZ and LIM" evidence="2">
    <location>
        <begin position="86"/>
        <end position="142"/>
    </location>
</feature>
<comment type="caution">
    <text evidence="3">The sequence shown here is derived from an EMBL/GenBank/DDBJ whole genome shotgun (WGS) entry which is preliminary data.</text>
</comment>
<keyword evidence="4" id="KW-1185">Reference proteome</keyword>